<dbReference type="Proteomes" id="UP001607302">
    <property type="component" value="Unassembled WGS sequence"/>
</dbReference>
<reference evidence="2 3" key="1">
    <citation type="journal article" date="2024" name="Ann. Entomol. Soc. Am.">
        <title>Genomic analyses of the southern and eastern yellowjacket wasps (Hymenoptera: Vespidae) reveal evolutionary signatures of social life.</title>
        <authorList>
            <person name="Catto M.A."/>
            <person name="Caine P.B."/>
            <person name="Orr S.E."/>
            <person name="Hunt B.G."/>
            <person name="Goodisman M.A.D."/>
        </authorList>
    </citation>
    <scope>NUCLEOTIDE SEQUENCE [LARGE SCALE GENOMIC DNA]</scope>
    <source>
        <strain evidence="2">233</strain>
        <tissue evidence="2">Head and thorax</tissue>
    </source>
</reference>
<feature type="region of interest" description="Disordered" evidence="1">
    <location>
        <begin position="1"/>
        <end position="36"/>
    </location>
</feature>
<proteinExistence type="predicted"/>
<keyword evidence="3" id="KW-1185">Reference proteome</keyword>
<dbReference type="AlphaFoldDB" id="A0ABD2BGD7"/>
<organism evidence="2 3">
    <name type="scientific">Vespula squamosa</name>
    <name type="common">Southern yellow jacket</name>
    <name type="synonym">Wasp</name>
    <dbReference type="NCBI Taxonomy" id="30214"/>
    <lineage>
        <taxon>Eukaryota</taxon>
        <taxon>Metazoa</taxon>
        <taxon>Ecdysozoa</taxon>
        <taxon>Arthropoda</taxon>
        <taxon>Hexapoda</taxon>
        <taxon>Insecta</taxon>
        <taxon>Pterygota</taxon>
        <taxon>Neoptera</taxon>
        <taxon>Endopterygota</taxon>
        <taxon>Hymenoptera</taxon>
        <taxon>Apocrita</taxon>
        <taxon>Aculeata</taxon>
        <taxon>Vespoidea</taxon>
        <taxon>Vespidae</taxon>
        <taxon>Vespinae</taxon>
        <taxon>Vespula</taxon>
    </lineage>
</organism>
<evidence type="ECO:0000313" key="3">
    <source>
        <dbReference type="Proteomes" id="UP001607302"/>
    </source>
</evidence>
<comment type="caution">
    <text evidence="2">The sequence shown here is derived from an EMBL/GenBank/DDBJ whole genome shotgun (WGS) entry which is preliminary data.</text>
</comment>
<evidence type="ECO:0000256" key="1">
    <source>
        <dbReference type="SAM" id="MobiDB-lite"/>
    </source>
</evidence>
<name>A0ABD2BGD7_VESSQ</name>
<feature type="compositionally biased region" description="Polar residues" evidence="1">
    <location>
        <begin position="60"/>
        <end position="81"/>
    </location>
</feature>
<gene>
    <name evidence="2" type="ORF">V1478_004506</name>
</gene>
<feature type="compositionally biased region" description="Basic and acidic residues" evidence="1">
    <location>
        <begin position="1"/>
        <end position="16"/>
    </location>
</feature>
<dbReference type="EMBL" id="JAUDFV010000102">
    <property type="protein sequence ID" value="KAL2731818.1"/>
    <property type="molecule type" value="Genomic_DNA"/>
</dbReference>
<feature type="region of interest" description="Disordered" evidence="1">
    <location>
        <begin position="55"/>
        <end position="81"/>
    </location>
</feature>
<sequence>MASESRPDDTGHELTEPSRGTVADIQTGGRSTVGAPALLEEEPWFVLLPTDAVNRRRQADASTSAPSQEEGNTLRYTPSSNVPGSYLLTEIAIFTNGFISKARITNDISDGKLQLFTMPDYRLDLSSQ</sequence>
<protein>
    <submittedName>
        <fullName evidence="2">Uncharacterized protein</fullName>
    </submittedName>
</protein>
<accession>A0ABD2BGD7</accession>
<evidence type="ECO:0000313" key="2">
    <source>
        <dbReference type="EMBL" id="KAL2731818.1"/>
    </source>
</evidence>